<dbReference type="AlphaFoldDB" id="A0A815U7U2"/>
<dbReference type="EMBL" id="CAJOBA010062338">
    <property type="protein sequence ID" value="CAF4337398.1"/>
    <property type="molecule type" value="Genomic_DNA"/>
</dbReference>
<accession>A0A815U7U2</accession>
<name>A0A815U7U2_9BILA</name>
<evidence type="ECO:0000313" key="5">
    <source>
        <dbReference type="Proteomes" id="UP000663829"/>
    </source>
</evidence>
<dbReference type="EMBL" id="CAJNOK010039914">
    <property type="protein sequence ID" value="CAF1547898.1"/>
    <property type="molecule type" value="Genomic_DNA"/>
</dbReference>
<dbReference type="Proteomes" id="UP000677228">
    <property type="component" value="Unassembled WGS sequence"/>
</dbReference>
<organism evidence="1 5">
    <name type="scientific">Didymodactylos carnosus</name>
    <dbReference type="NCBI Taxonomy" id="1234261"/>
    <lineage>
        <taxon>Eukaryota</taxon>
        <taxon>Metazoa</taxon>
        <taxon>Spiralia</taxon>
        <taxon>Gnathifera</taxon>
        <taxon>Rotifera</taxon>
        <taxon>Eurotatoria</taxon>
        <taxon>Bdelloidea</taxon>
        <taxon>Philodinida</taxon>
        <taxon>Philodinidae</taxon>
        <taxon>Didymodactylos</taxon>
    </lineage>
</organism>
<evidence type="ECO:0000313" key="3">
    <source>
        <dbReference type="EMBL" id="CAF4337398.1"/>
    </source>
</evidence>
<proteinExistence type="predicted"/>
<dbReference type="Proteomes" id="UP000663829">
    <property type="component" value="Unassembled WGS sequence"/>
</dbReference>
<dbReference type="EMBL" id="CAJNOQ010023098">
    <property type="protein sequence ID" value="CAF1510353.1"/>
    <property type="molecule type" value="Genomic_DNA"/>
</dbReference>
<sequence length="111" mass="12966">MRRYHVCRLLVRNNDFRVAPSRRKPLRKNLEKQCCIFDEQINAKIKIEKPEQSTIKQIDCFLLRMGTLIVRLKQADKGEIRKVSTMINENDPENDDGVQIPIPLLVPSAYC</sequence>
<evidence type="ECO:0000313" key="4">
    <source>
        <dbReference type="EMBL" id="CAF4371119.1"/>
    </source>
</evidence>
<dbReference type="Proteomes" id="UP000682733">
    <property type="component" value="Unassembled WGS sequence"/>
</dbReference>
<protein>
    <submittedName>
        <fullName evidence="1">Uncharacterized protein</fullName>
    </submittedName>
</protein>
<comment type="caution">
    <text evidence="1">The sequence shown here is derived from an EMBL/GenBank/DDBJ whole genome shotgun (WGS) entry which is preliminary data.</text>
</comment>
<evidence type="ECO:0000313" key="2">
    <source>
        <dbReference type="EMBL" id="CAF1547898.1"/>
    </source>
</evidence>
<evidence type="ECO:0000313" key="1">
    <source>
        <dbReference type="EMBL" id="CAF1510353.1"/>
    </source>
</evidence>
<dbReference type="Proteomes" id="UP000681722">
    <property type="component" value="Unassembled WGS sequence"/>
</dbReference>
<reference evidence="1" key="1">
    <citation type="submission" date="2021-02" db="EMBL/GenBank/DDBJ databases">
        <authorList>
            <person name="Nowell W R."/>
        </authorList>
    </citation>
    <scope>NUCLEOTIDE SEQUENCE</scope>
</reference>
<keyword evidence="5" id="KW-1185">Reference proteome</keyword>
<dbReference type="EMBL" id="CAJOBC010088634">
    <property type="protein sequence ID" value="CAF4371119.1"/>
    <property type="molecule type" value="Genomic_DNA"/>
</dbReference>
<gene>
    <name evidence="1" type="ORF">GPM918_LOCUS37085</name>
    <name evidence="2" type="ORF">OVA965_LOCUS39124</name>
    <name evidence="4" type="ORF">SRO942_LOCUS37840</name>
    <name evidence="3" type="ORF">TMI583_LOCUS40391</name>
</gene>